<dbReference type="SUPFAM" id="SSF52540">
    <property type="entry name" value="P-loop containing nucleoside triphosphate hydrolases"/>
    <property type="match status" value="1"/>
</dbReference>
<gene>
    <name evidence="1" type="ORF">GCM10007913_03530</name>
</gene>
<accession>A0ABQ5UAI8</accession>
<evidence type="ECO:0000313" key="1">
    <source>
        <dbReference type="EMBL" id="GLQ08421.1"/>
    </source>
</evidence>
<dbReference type="Gene3D" id="3.40.50.300">
    <property type="entry name" value="P-loop containing nucleotide triphosphate hydrolases"/>
    <property type="match status" value="1"/>
</dbReference>
<protein>
    <recommendedName>
        <fullName evidence="3">Uridine kinase</fullName>
    </recommendedName>
</protein>
<dbReference type="EMBL" id="BSNG01000001">
    <property type="protein sequence ID" value="GLQ08421.1"/>
    <property type="molecule type" value="Genomic_DNA"/>
</dbReference>
<dbReference type="RefSeq" id="WP_284387334.1">
    <property type="nucleotide sequence ID" value="NZ_BSNG01000001.1"/>
</dbReference>
<evidence type="ECO:0008006" key="3">
    <source>
        <dbReference type="Google" id="ProtNLM"/>
    </source>
</evidence>
<reference evidence="1" key="1">
    <citation type="journal article" date="2014" name="Int. J. Syst. Evol. Microbiol.">
        <title>Complete genome of a new Firmicutes species belonging to the dominant human colonic microbiota ('Ruminococcus bicirculans') reveals two chromosomes and a selective capacity to utilize plant glucans.</title>
        <authorList>
            <consortium name="NISC Comparative Sequencing Program"/>
            <person name="Wegmann U."/>
            <person name="Louis P."/>
            <person name="Goesmann A."/>
            <person name="Henrissat B."/>
            <person name="Duncan S.H."/>
            <person name="Flint H.J."/>
        </authorList>
    </citation>
    <scope>NUCLEOTIDE SEQUENCE</scope>
    <source>
        <strain evidence="1">NBRC 103855</strain>
    </source>
</reference>
<proteinExistence type="predicted"/>
<dbReference type="Proteomes" id="UP001161406">
    <property type="component" value="Unassembled WGS sequence"/>
</dbReference>
<name>A0ABQ5UAI8_9HYPH</name>
<dbReference type="InterPro" id="IPR027417">
    <property type="entry name" value="P-loop_NTPase"/>
</dbReference>
<sequence>MNEETSGSSRGPTPLDFTQAITLAAATSARFIAIDGLPVSGKTTLADRIAPAIGAEILWLDEFVLPEQDWRGKAQPAFPFAYFRYDDFLHAVTTLAETGQCTYHPYDWTTGEARPTARTITRNQPVIVEGVSSLHPDLIPLYDLRLWVESAPSTTLTAALARGVGDWEHEWRNLFMPSVELYLQTNPRSRADYLVKGRGV</sequence>
<comment type="caution">
    <text evidence="1">The sequence shown here is derived from an EMBL/GenBank/DDBJ whole genome shotgun (WGS) entry which is preliminary data.</text>
</comment>
<organism evidence="1 2">
    <name type="scientific">Devosia yakushimensis</name>
    <dbReference type="NCBI Taxonomy" id="470028"/>
    <lineage>
        <taxon>Bacteria</taxon>
        <taxon>Pseudomonadati</taxon>
        <taxon>Pseudomonadota</taxon>
        <taxon>Alphaproteobacteria</taxon>
        <taxon>Hyphomicrobiales</taxon>
        <taxon>Devosiaceae</taxon>
        <taxon>Devosia</taxon>
    </lineage>
</organism>
<keyword evidence="2" id="KW-1185">Reference proteome</keyword>
<evidence type="ECO:0000313" key="2">
    <source>
        <dbReference type="Proteomes" id="UP001161406"/>
    </source>
</evidence>
<reference evidence="1" key="2">
    <citation type="submission" date="2023-01" db="EMBL/GenBank/DDBJ databases">
        <title>Draft genome sequence of Devosia yakushimensis strain NBRC 103855.</title>
        <authorList>
            <person name="Sun Q."/>
            <person name="Mori K."/>
        </authorList>
    </citation>
    <scope>NUCLEOTIDE SEQUENCE</scope>
    <source>
        <strain evidence="1">NBRC 103855</strain>
    </source>
</reference>